<reference evidence="3" key="1">
    <citation type="submission" date="2020-11" db="EMBL/GenBank/DDBJ databases">
        <title>Isolation and identification of active actinomycetes.</title>
        <authorList>
            <person name="Yu B."/>
        </authorList>
    </citation>
    <scope>NUCLEOTIDE SEQUENCE</scope>
    <source>
        <strain evidence="3">NEAU-YB345</strain>
    </source>
</reference>
<keyword evidence="1" id="KW-0812">Transmembrane</keyword>
<evidence type="ECO:0000259" key="2">
    <source>
        <dbReference type="Pfam" id="PF19747"/>
    </source>
</evidence>
<accession>A0A931FCS1</accession>
<dbReference type="Pfam" id="PF19747">
    <property type="entry name" value="DUF6234"/>
    <property type="match status" value="1"/>
</dbReference>
<organism evidence="3 4">
    <name type="scientific">Streptacidiphilus fuscans</name>
    <dbReference type="NCBI Taxonomy" id="2789292"/>
    <lineage>
        <taxon>Bacteria</taxon>
        <taxon>Bacillati</taxon>
        <taxon>Actinomycetota</taxon>
        <taxon>Actinomycetes</taxon>
        <taxon>Kitasatosporales</taxon>
        <taxon>Streptomycetaceae</taxon>
        <taxon>Streptacidiphilus</taxon>
    </lineage>
</organism>
<evidence type="ECO:0000256" key="1">
    <source>
        <dbReference type="SAM" id="Phobius"/>
    </source>
</evidence>
<keyword evidence="1" id="KW-0472">Membrane</keyword>
<dbReference type="EMBL" id="JADPRT010000001">
    <property type="protein sequence ID" value="MBF9066786.1"/>
    <property type="molecule type" value="Genomic_DNA"/>
</dbReference>
<name>A0A931FCS1_9ACTN</name>
<protein>
    <recommendedName>
        <fullName evidence="2">DUF6234 domain-containing protein</fullName>
    </recommendedName>
</protein>
<feature type="transmembrane region" description="Helical" evidence="1">
    <location>
        <begin position="96"/>
        <end position="113"/>
    </location>
</feature>
<feature type="transmembrane region" description="Helical" evidence="1">
    <location>
        <begin position="30"/>
        <end position="52"/>
    </location>
</feature>
<evidence type="ECO:0000313" key="4">
    <source>
        <dbReference type="Proteomes" id="UP000657385"/>
    </source>
</evidence>
<dbReference type="AlphaFoldDB" id="A0A931FCS1"/>
<sequence>MTESDPELPPHRRRSWRPQERAPLGTDVPVAFFLFLVEAWLFFWAALAWGMSGWAGQTAAQADEATRAGISRLEHLLIAAVVCGVIAALLRAPCSSASQLVIAAVLAFMVLLAQGGYDQAHQPAPSSSPSVWYDPCYSGSHGPSCT</sequence>
<dbReference type="Proteomes" id="UP000657385">
    <property type="component" value="Unassembled WGS sequence"/>
</dbReference>
<feature type="domain" description="DUF6234" evidence="2">
    <location>
        <begin position="21"/>
        <end position="145"/>
    </location>
</feature>
<dbReference type="InterPro" id="IPR046201">
    <property type="entry name" value="DUF6234"/>
</dbReference>
<comment type="caution">
    <text evidence="3">The sequence shown here is derived from an EMBL/GenBank/DDBJ whole genome shotgun (WGS) entry which is preliminary data.</text>
</comment>
<evidence type="ECO:0000313" key="3">
    <source>
        <dbReference type="EMBL" id="MBF9066786.1"/>
    </source>
</evidence>
<keyword evidence="1" id="KW-1133">Transmembrane helix</keyword>
<gene>
    <name evidence="3" type="ORF">I2501_01880</name>
</gene>
<keyword evidence="4" id="KW-1185">Reference proteome</keyword>
<feature type="transmembrane region" description="Helical" evidence="1">
    <location>
        <begin position="73"/>
        <end position="90"/>
    </location>
</feature>
<proteinExistence type="predicted"/>
<dbReference type="RefSeq" id="WP_196191967.1">
    <property type="nucleotide sequence ID" value="NZ_JADPRT010000001.1"/>
</dbReference>